<dbReference type="Proteomes" id="UP000250043">
    <property type="component" value="Unassembled WGS sequence"/>
</dbReference>
<proteinExistence type="predicted"/>
<name>A0A8E2DNL0_9APHY</name>
<evidence type="ECO:0000313" key="2">
    <source>
        <dbReference type="EMBL" id="OCH90223.1"/>
    </source>
</evidence>
<protein>
    <submittedName>
        <fullName evidence="2">Uncharacterized protein</fullName>
    </submittedName>
</protein>
<evidence type="ECO:0000313" key="3">
    <source>
        <dbReference type="Proteomes" id="UP000250043"/>
    </source>
</evidence>
<feature type="compositionally biased region" description="Polar residues" evidence="1">
    <location>
        <begin position="9"/>
        <end position="23"/>
    </location>
</feature>
<sequence length="118" mass="13966">MGRHLERQTAVNSSSRTTNAREYTWTETMRHEMRYGPFNSRHWDPETEFYRRIQQLRRTGRSKEEGEERSPFPSRPARSESGPNPPDQSRPPQCYRTPLTPALSQRSHSAFCFRPRSL</sequence>
<dbReference type="AlphaFoldDB" id="A0A8E2DNL0"/>
<dbReference type="EMBL" id="KV722409">
    <property type="protein sequence ID" value="OCH90223.1"/>
    <property type="molecule type" value="Genomic_DNA"/>
</dbReference>
<organism evidence="2 3">
    <name type="scientific">Obba rivulosa</name>
    <dbReference type="NCBI Taxonomy" id="1052685"/>
    <lineage>
        <taxon>Eukaryota</taxon>
        <taxon>Fungi</taxon>
        <taxon>Dikarya</taxon>
        <taxon>Basidiomycota</taxon>
        <taxon>Agaricomycotina</taxon>
        <taxon>Agaricomycetes</taxon>
        <taxon>Polyporales</taxon>
        <taxon>Gelatoporiaceae</taxon>
        <taxon>Obba</taxon>
    </lineage>
</organism>
<feature type="region of interest" description="Disordered" evidence="1">
    <location>
        <begin position="1"/>
        <end position="23"/>
    </location>
</feature>
<evidence type="ECO:0000256" key="1">
    <source>
        <dbReference type="SAM" id="MobiDB-lite"/>
    </source>
</evidence>
<reference evidence="2 3" key="1">
    <citation type="submission" date="2016-07" db="EMBL/GenBank/DDBJ databases">
        <title>Draft genome of the white-rot fungus Obba rivulosa 3A-2.</title>
        <authorList>
            <consortium name="DOE Joint Genome Institute"/>
            <person name="Miettinen O."/>
            <person name="Riley R."/>
            <person name="Acob R."/>
            <person name="Barry K."/>
            <person name="Cullen D."/>
            <person name="De Vries R."/>
            <person name="Hainaut M."/>
            <person name="Hatakka A."/>
            <person name="Henrissat B."/>
            <person name="Hilden K."/>
            <person name="Kuo R."/>
            <person name="Labutti K."/>
            <person name="Lipzen A."/>
            <person name="Makela M.R."/>
            <person name="Sandor L."/>
            <person name="Spatafora J.W."/>
            <person name="Grigoriev I.V."/>
            <person name="Hibbett D.S."/>
        </authorList>
    </citation>
    <scope>NUCLEOTIDE SEQUENCE [LARGE SCALE GENOMIC DNA]</scope>
    <source>
        <strain evidence="2 3">3A-2</strain>
    </source>
</reference>
<accession>A0A8E2DNL0</accession>
<feature type="compositionally biased region" description="Basic and acidic residues" evidence="1">
    <location>
        <begin position="61"/>
        <end position="70"/>
    </location>
</feature>
<gene>
    <name evidence="2" type="ORF">OBBRIDRAFT_621765</name>
</gene>
<feature type="region of interest" description="Disordered" evidence="1">
    <location>
        <begin position="55"/>
        <end position="118"/>
    </location>
</feature>
<keyword evidence="3" id="KW-1185">Reference proteome</keyword>